<dbReference type="PANTHER" id="PTHR34612">
    <property type="entry name" value="GH131_N DOMAIN-CONTAINING PROTEIN"/>
    <property type="match status" value="1"/>
</dbReference>
<organism evidence="2 3">
    <name type="scientific">Colletotrichum higginsianum (strain IMI 349063)</name>
    <name type="common">Crucifer anthracnose fungus</name>
    <dbReference type="NCBI Taxonomy" id="759273"/>
    <lineage>
        <taxon>Eukaryota</taxon>
        <taxon>Fungi</taxon>
        <taxon>Dikarya</taxon>
        <taxon>Ascomycota</taxon>
        <taxon>Pezizomycotina</taxon>
        <taxon>Sordariomycetes</taxon>
        <taxon>Hypocreomycetidae</taxon>
        <taxon>Glomerellales</taxon>
        <taxon>Glomerellaceae</taxon>
        <taxon>Colletotrichum</taxon>
        <taxon>Colletotrichum destructivum species complex</taxon>
    </lineage>
</organism>
<dbReference type="Proteomes" id="UP000007174">
    <property type="component" value="Unassembled WGS sequence"/>
</dbReference>
<dbReference type="STRING" id="759273.H1W5G9"/>
<evidence type="ECO:0000313" key="3">
    <source>
        <dbReference type="Proteomes" id="UP000007174"/>
    </source>
</evidence>
<dbReference type="Gene3D" id="2.60.120.1160">
    <property type="match status" value="1"/>
</dbReference>
<feature type="domain" description="Glycoside hydrolase 131 catalytic N-terminal" evidence="1">
    <location>
        <begin position="3"/>
        <end position="69"/>
    </location>
</feature>
<dbReference type="Pfam" id="PF18271">
    <property type="entry name" value="GH131_N"/>
    <property type="match status" value="1"/>
</dbReference>
<accession>H1W5G9</accession>
<protein>
    <recommendedName>
        <fullName evidence="1">Glycoside hydrolase 131 catalytic N-terminal domain-containing protein</fullName>
    </recommendedName>
</protein>
<dbReference type="EMBL" id="CACQ02010084">
    <property type="protein sequence ID" value="CCF47733.1"/>
    <property type="molecule type" value="Genomic_DNA"/>
</dbReference>
<reference evidence="3" key="1">
    <citation type="journal article" date="2012" name="Nat. Genet.">
        <title>Lifestyle transitions in plant pathogenic Colletotrichum fungi deciphered by genome and transcriptome analyses.</title>
        <authorList>
            <person name="O'Connell R.J."/>
            <person name="Thon M.R."/>
            <person name="Hacquard S."/>
            <person name="Amyotte S.G."/>
            <person name="Kleemann J."/>
            <person name="Torres M.F."/>
            <person name="Damm U."/>
            <person name="Buiate E.A."/>
            <person name="Epstein L."/>
            <person name="Alkan N."/>
            <person name="Altmueller J."/>
            <person name="Alvarado-Balderrama L."/>
            <person name="Bauser C.A."/>
            <person name="Becker C."/>
            <person name="Birren B.W."/>
            <person name="Chen Z."/>
            <person name="Choi J."/>
            <person name="Crouch J.A."/>
            <person name="Duvick J.P."/>
            <person name="Farman M.A."/>
            <person name="Gan P."/>
            <person name="Heiman D."/>
            <person name="Henrissat B."/>
            <person name="Howard R.J."/>
            <person name="Kabbage M."/>
            <person name="Koch C."/>
            <person name="Kracher B."/>
            <person name="Kubo Y."/>
            <person name="Law A.D."/>
            <person name="Lebrun M.-H."/>
            <person name="Lee Y.-H."/>
            <person name="Miyara I."/>
            <person name="Moore N."/>
            <person name="Neumann U."/>
            <person name="Nordstroem K."/>
            <person name="Panaccione D.G."/>
            <person name="Panstruga R."/>
            <person name="Place M."/>
            <person name="Proctor R.H."/>
            <person name="Prusky D."/>
            <person name="Rech G."/>
            <person name="Reinhardt R."/>
            <person name="Rollins J.A."/>
            <person name="Rounsley S."/>
            <person name="Schardl C.L."/>
            <person name="Schwartz D.C."/>
            <person name="Shenoy N."/>
            <person name="Shirasu K."/>
            <person name="Sikhakolli U.R."/>
            <person name="Stueber K."/>
            <person name="Sukno S.A."/>
            <person name="Sweigard J.A."/>
            <person name="Takano Y."/>
            <person name="Takahara H."/>
            <person name="Trail F."/>
            <person name="van der Does H.C."/>
            <person name="Voll L.M."/>
            <person name="Will I."/>
            <person name="Young S."/>
            <person name="Zeng Q."/>
            <person name="Zhang J."/>
            <person name="Zhou S."/>
            <person name="Dickman M.B."/>
            <person name="Schulze-Lefert P."/>
            <person name="Ver Loren van Themaat E."/>
            <person name="Ma L.-J."/>
            <person name="Vaillancourt L.J."/>
        </authorList>
    </citation>
    <scope>NUCLEOTIDE SEQUENCE [LARGE SCALE GENOMIC DNA]</scope>
    <source>
        <strain evidence="3">IMI 349063</strain>
    </source>
</reference>
<gene>
    <name evidence="2" type="ORF">CH063_16005</name>
</gene>
<dbReference type="HOGENOM" id="CLU_2687709_0_0_1"/>
<dbReference type="VEuPathDB" id="FungiDB:CH63R_13545"/>
<evidence type="ECO:0000259" key="1">
    <source>
        <dbReference type="Pfam" id="PF18271"/>
    </source>
</evidence>
<dbReference type="PANTHER" id="PTHR34612:SF2">
    <property type="entry name" value="GLYCOSIDE HYDROLASE 131 CATALYTIC N-TERMINAL DOMAIN-CONTAINING PROTEIN"/>
    <property type="match status" value="1"/>
</dbReference>
<dbReference type="InterPro" id="IPR041524">
    <property type="entry name" value="GH131_N"/>
</dbReference>
<proteinExistence type="predicted"/>
<sequence>MVDSTVQVFHSTGQAPLQQVTEPVANDLAGLGEYHFSLQKNAVGNAPQPAGIQEALFFGGIFMEDSTDGTVTLQ</sequence>
<name>H1W5G9_COLHI</name>
<evidence type="ECO:0000313" key="2">
    <source>
        <dbReference type="EMBL" id="CCF47733.1"/>
    </source>
</evidence>
<dbReference type="eggNOG" id="ENOG502SB15">
    <property type="taxonomic scope" value="Eukaryota"/>
</dbReference>
<dbReference type="AlphaFoldDB" id="H1W5G9"/>